<accession>A0ABT2UCF3</accession>
<dbReference type="InterPro" id="IPR014718">
    <property type="entry name" value="GH-type_carb-bd"/>
</dbReference>
<keyword evidence="10" id="KW-1185">Reference proteome</keyword>
<evidence type="ECO:0000259" key="8">
    <source>
        <dbReference type="SMART" id="SM01038"/>
    </source>
</evidence>
<dbReference type="Gene3D" id="2.70.98.10">
    <property type="match status" value="1"/>
</dbReference>
<reference evidence="9 10" key="1">
    <citation type="submission" date="2022-09" db="EMBL/GenBank/DDBJ databases">
        <authorList>
            <person name="Han X.L."/>
            <person name="Wang Q."/>
            <person name="Lu T."/>
        </authorList>
    </citation>
    <scope>NUCLEOTIDE SEQUENCE [LARGE SCALE GENOMIC DNA]</scope>
    <source>
        <strain evidence="9 10">WQ 127069</strain>
    </source>
</reference>
<dbReference type="SMART" id="SM01038">
    <property type="entry name" value="Bgal_small_N"/>
    <property type="match status" value="1"/>
</dbReference>
<dbReference type="EMBL" id="JAOQIO010000022">
    <property type="protein sequence ID" value="MCU6792262.1"/>
    <property type="molecule type" value="Genomic_DNA"/>
</dbReference>
<evidence type="ECO:0000256" key="1">
    <source>
        <dbReference type="ARBA" id="ARBA00001412"/>
    </source>
</evidence>
<dbReference type="RefSeq" id="WP_262683653.1">
    <property type="nucleotide sequence ID" value="NZ_JAOQIO010000022.1"/>
</dbReference>
<dbReference type="InterPro" id="IPR004199">
    <property type="entry name" value="B-gal_small/dom_5"/>
</dbReference>
<dbReference type="SUPFAM" id="SSF74650">
    <property type="entry name" value="Galactose mutarotase-like"/>
    <property type="match status" value="1"/>
</dbReference>
<protein>
    <recommendedName>
        <fullName evidence="4">Beta-galactosidase</fullName>
        <ecNumber evidence="3">3.2.1.23</ecNumber>
    </recommendedName>
    <alternativeName>
        <fullName evidence="7">Lactase</fullName>
    </alternativeName>
</protein>
<comment type="caution">
    <text evidence="9">The sequence shown here is derived from an EMBL/GenBank/DDBJ whole genome shotgun (WGS) entry which is preliminary data.</text>
</comment>
<evidence type="ECO:0000256" key="6">
    <source>
        <dbReference type="ARBA" id="ARBA00023295"/>
    </source>
</evidence>
<organism evidence="9 10">
    <name type="scientific">Paenibacillus baimaensis</name>
    <dbReference type="NCBI Taxonomy" id="2982185"/>
    <lineage>
        <taxon>Bacteria</taxon>
        <taxon>Bacillati</taxon>
        <taxon>Bacillota</taxon>
        <taxon>Bacilli</taxon>
        <taxon>Bacillales</taxon>
        <taxon>Paenibacillaceae</taxon>
        <taxon>Paenibacillus</taxon>
    </lineage>
</organism>
<name>A0ABT2UCF3_9BACL</name>
<dbReference type="InterPro" id="IPR023232">
    <property type="entry name" value="Glyco_hydro_2_AS"/>
</dbReference>
<dbReference type="InterPro" id="IPR032312">
    <property type="entry name" value="LacZ_4"/>
</dbReference>
<dbReference type="Pfam" id="PF00703">
    <property type="entry name" value="Glyco_hydro_2"/>
    <property type="match status" value="1"/>
</dbReference>
<dbReference type="PRINTS" id="PR00132">
    <property type="entry name" value="GLHYDRLASE2"/>
</dbReference>
<proteinExistence type="inferred from homology"/>
<dbReference type="Pfam" id="PF02929">
    <property type="entry name" value="Bgal_small_N"/>
    <property type="match status" value="1"/>
</dbReference>
<dbReference type="InterPro" id="IPR050347">
    <property type="entry name" value="Bact_Beta-galactosidase"/>
</dbReference>
<evidence type="ECO:0000256" key="7">
    <source>
        <dbReference type="ARBA" id="ARBA00032230"/>
    </source>
</evidence>
<dbReference type="Pfam" id="PF02836">
    <property type="entry name" value="Glyco_hydro_2_C"/>
    <property type="match status" value="1"/>
</dbReference>
<dbReference type="InterPro" id="IPR013783">
    <property type="entry name" value="Ig-like_fold"/>
</dbReference>
<dbReference type="Proteomes" id="UP001652445">
    <property type="component" value="Unassembled WGS sequence"/>
</dbReference>
<evidence type="ECO:0000256" key="2">
    <source>
        <dbReference type="ARBA" id="ARBA00007401"/>
    </source>
</evidence>
<comment type="catalytic activity">
    <reaction evidence="1">
        <text>Hydrolysis of terminal non-reducing beta-D-galactose residues in beta-D-galactosides.</text>
        <dbReference type="EC" id="3.2.1.23"/>
    </reaction>
</comment>
<dbReference type="Pfam" id="PF16353">
    <property type="entry name" value="LacZ_4"/>
    <property type="match status" value="1"/>
</dbReference>
<dbReference type="InterPro" id="IPR006102">
    <property type="entry name" value="Ig-like_GH2"/>
</dbReference>
<dbReference type="Gene3D" id="3.20.20.80">
    <property type="entry name" value="Glycosidases"/>
    <property type="match status" value="1"/>
</dbReference>
<dbReference type="InterPro" id="IPR006103">
    <property type="entry name" value="Glyco_hydro_2_cat"/>
</dbReference>
<keyword evidence="6" id="KW-0326">Glycosidase</keyword>
<dbReference type="PANTHER" id="PTHR46323:SF2">
    <property type="entry name" value="BETA-GALACTOSIDASE"/>
    <property type="match status" value="1"/>
</dbReference>
<dbReference type="Pfam" id="PF02837">
    <property type="entry name" value="Glyco_hydro_2_N"/>
    <property type="match status" value="1"/>
</dbReference>
<dbReference type="InterPro" id="IPR006101">
    <property type="entry name" value="Glyco_hydro_2"/>
</dbReference>
<dbReference type="InterPro" id="IPR006104">
    <property type="entry name" value="Glyco_hydro_2_N"/>
</dbReference>
<comment type="similarity">
    <text evidence="2">Belongs to the glycosyl hydrolase 2 family.</text>
</comment>
<evidence type="ECO:0000256" key="3">
    <source>
        <dbReference type="ARBA" id="ARBA00012756"/>
    </source>
</evidence>
<feature type="domain" description="Beta galactosidase small chain/" evidence="8">
    <location>
        <begin position="760"/>
        <end position="1031"/>
    </location>
</feature>
<dbReference type="InterPro" id="IPR008979">
    <property type="entry name" value="Galactose-bd-like_sf"/>
</dbReference>
<dbReference type="InterPro" id="IPR017853">
    <property type="entry name" value="GH"/>
</dbReference>
<dbReference type="InterPro" id="IPR011013">
    <property type="entry name" value="Gal_mutarotase_sf_dom"/>
</dbReference>
<dbReference type="InterPro" id="IPR036156">
    <property type="entry name" value="Beta-gal/glucu_dom_sf"/>
</dbReference>
<keyword evidence="5" id="KW-0378">Hydrolase</keyword>
<dbReference type="SUPFAM" id="SSF49785">
    <property type="entry name" value="Galactose-binding domain-like"/>
    <property type="match status" value="1"/>
</dbReference>
<dbReference type="Gene3D" id="2.60.120.260">
    <property type="entry name" value="Galactose-binding domain-like"/>
    <property type="match status" value="1"/>
</dbReference>
<gene>
    <name evidence="9" type="ORF">OB236_08990</name>
</gene>
<evidence type="ECO:0000313" key="10">
    <source>
        <dbReference type="Proteomes" id="UP001652445"/>
    </source>
</evidence>
<dbReference type="EC" id="3.2.1.23" evidence="3"/>
<evidence type="ECO:0000256" key="5">
    <source>
        <dbReference type="ARBA" id="ARBA00022801"/>
    </source>
</evidence>
<evidence type="ECO:0000256" key="4">
    <source>
        <dbReference type="ARBA" id="ARBA00013303"/>
    </source>
</evidence>
<dbReference type="PANTHER" id="PTHR46323">
    <property type="entry name" value="BETA-GALACTOSIDASE"/>
    <property type="match status" value="1"/>
</dbReference>
<sequence length="1037" mass="117784">MHNETKEIPDWANLQVLERGLLPSHAHLIPYDSWEHALGQSSEASAYYQGLNGDWPFMYAESPIEAPLDFMDPDYSTADWPVIPVPSNWQLHGYGRPHYSSCPYPFPIDPPHVPSRNPVGCYRRSFKVADIWSDRRVHLVFEGVDSAFHVWINGQFAGYSQGSHYHAEFDITSYVQPGENSLSVRVYQWSDGSYLESQDKWRLSGIFRDVYLLSYPNISVRDVCVQTRLATGNSRAELDIRVDTANRSGRSGLKPSKLRLTLLDGQGKQVFDHYYKKLIDPEPSSEQIIQVVKPIESPLLWSAETPNLYVLLLTLYDAEQTMSEVLRVSVGFREIRIEAGQMLVNGSPITIKGVNRNEFDPDLGYVTTLESMKRDITIMKQHHINAVRLSHYPNDTKWLELCDSYGLYVIDEADLETHGFHFIGNESYLSSHPDWEAAYLQRAERMVERDKNYPSIIMWSLGNESGYGPNHDKMAQWIRAVDTTRPVHYERAYDAPVVDIVSSMYPSVAMVVEEGQKDDPRPYLMCEFGHAMGNSTGNLQEYWEAIDKYPRLLGGLIWEWADQGIRQVDEHGRAWYAYGGDFEDEPNSGHFCLDGLLFPDRSLKAAILEYKKVIEPVKIEMVEDNDKDNNTIDLGTTPGASQHRVIKIKNKYDFLTLSHLDGEWQLLRDGRVVTSGELPLLQTPAGAEENIPVLLPVDAMIQGGEYWLHVCYKLRNDTLWAQKGHEVAWSDLALGYIKHPSKHEETLPLLKLEETLDAIRIGDSSSLIAFSKAQEIISSWRFKGLQLLSAGPVIHLWRAPVDNDVHMAKEWIKAGYNRLVIQQHHLTIEPPGEQGARLIVQGVIGARGEPIAFRSKTVYTFTNSGELILEVSLEPREGLPPLPRFGIELRMPVEFNQLSWFGRGPHECYADRKESGKLGVHSGSVQEQFVPYIKPQENGNKSEVRYAKVTNHEGVGLLFSGLPLFEFSAHHYETKDMTLTKNVHLLTRVEETIIKIDAAQSGLGNHSCGYAPTLEPYLIEAKPMKFTVRIQPVQRDL</sequence>
<evidence type="ECO:0000313" key="9">
    <source>
        <dbReference type="EMBL" id="MCU6792262.1"/>
    </source>
</evidence>
<dbReference type="SUPFAM" id="SSF49303">
    <property type="entry name" value="beta-Galactosidase/glucuronidase domain"/>
    <property type="match status" value="2"/>
</dbReference>
<dbReference type="PROSITE" id="PS00608">
    <property type="entry name" value="GLYCOSYL_HYDROL_F2_2"/>
    <property type="match status" value="1"/>
</dbReference>
<dbReference type="SUPFAM" id="SSF51445">
    <property type="entry name" value="(Trans)glycosidases"/>
    <property type="match status" value="1"/>
</dbReference>
<dbReference type="Gene3D" id="2.60.40.10">
    <property type="entry name" value="Immunoglobulins"/>
    <property type="match status" value="2"/>
</dbReference>